<dbReference type="InterPro" id="IPR020843">
    <property type="entry name" value="ER"/>
</dbReference>
<reference evidence="3 4" key="1">
    <citation type="submission" date="2019-03" db="EMBL/GenBank/DDBJ databases">
        <title>Genomic Encyclopedia of Type Strains, Phase IV (KMG-IV): sequencing the most valuable type-strain genomes for metagenomic binning, comparative biology and taxonomic classification.</title>
        <authorList>
            <person name="Goeker M."/>
        </authorList>
    </citation>
    <scope>NUCLEOTIDE SEQUENCE [LARGE SCALE GENOMIC DNA]</scope>
    <source>
        <strain evidence="3 4">DSM 26377</strain>
    </source>
</reference>
<dbReference type="PANTHER" id="PTHR43205:SF7">
    <property type="entry name" value="PROSTAGLANDIN REDUCTASE 1"/>
    <property type="match status" value="1"/>
</dbReference>
<dbReference type="InterPro" id="IPR013149">
    <property type="entry name" value="ADH-like_C"/>
</dbReference>
<comment type="caution">
    <text evidence="3">The sequence shown here is derived from an EMBL/GenBank/DDBJ whole genome shotgun (WGS) entry which is preliminary data.</text>
</comment>
<name>A0A4S3KBR6_9GAMM</name>
<dbReference type="RefSeq" id="WP_133881251.1">
    <property type="nucleotide sequence ID" value="NZ_MWIN01000001.1"/>
</dbReference>
<evidence type="ECO:0000256" key="1">
    <source>
        <dbReference type="ARBA" id="ARBA00023002"/>
    </source>
</evidence>
<feature type="domain" description="Enoyl reductase (ER)" evidence="2">
    <location>
        <begin position="57"/>
        <end position="341"/>
    </location>
</feature>
<dbReference type="SUPFAM" id="SSF51735">
    <property type="entry name" value="NAD(P)-binding Rossmann-fold domains"/>
    <property type="match status" value="1"/>
</dbReference>
<organism evidence="3 4">
    <name type="scientific">Panacagrimonas perspica</name>
    <dbReference type="NCBI Taxonomy" id="381431"/>
    <lineage>
        <taxon>Bacteria</taxon>
        <taxon>Pseudomonadati</taxon>
        <taxon>Pseudomonadota</taxon>
        <taxon>Gammaproteobacteria</taxon>
        <taxon>Nevskiales</taxon>
        <taxon>Nevskiaceae</taxon>
        <taxon>Panacagrimonas</taxon>
    </lineage>
</organism>
<evidence type="ECO:0000259" key="2">
    <source>
        <dbReference type="SMART" id="SM00829"/>
    </source>
</evidence>
<dbReference type="InterPro" id="IPR041694">
    <property type="entry name" value="ADH_N_2"/>
</dbReference>
<dbReference type="OrthoDB" id="9805663at2"/>
<dbReference type="Proteomes" id="UP000295341">
    <property type="component" value="Unassembled WGS sequence"/>
</dbReference>
<dbReference type="InterPro" id="IPR045010">
    <property type="entry name" value="MDR_fam"/>
</dbReference>
<dbReference type="SUPFAM" id="SSF50129">
    <property type="entry name" value="GroES-like"/>
    <property type="match status" value="1"/>
</dbReference>
<dbReference type="InterPro" id="IPR011032">
    <property type="entry name" value="GroES-like_sf"/>
</dbReference>
<dbReference type="Pfam" id="PF16884">
    <property type="entry name" value="ADH_N_2"/>
    <property type="match status" value="1"/>
</dbReference>
<sequence length="345" mass="37302">MSQSATTNRRFVLVQHTQPDAEPTPAVWKMESVPVPKPGPNQVLLRTLWLSLDPYMRVRLNEADAYMPSVKKGEVMVGGTVSRVEASNNPAYKVGELVHSYAGWQDYVLSDGSDIIVKLPEGAKVPSWYLGSLGMPGFTAWHALMNIGKPKAGETFCVGAATGAVGQIIGQLAKAQGCRVVGIAGGKRKCDYAVQELGFDACVDHRDKEFASKLAAACPKGIDIYMEQVGGAVSDAVEPLLNLFARIPICGLISHYSGAGLDGRDRLPGFLSNVLFKRFKVEGFIIFDAYPQYYGQFLKEVTPLVESGKMRVREHLLDGLENAPQGLADLLTGGNFGKVVLKVAE</sequence>
<dbReference type="Gene3D" id="3.90.180.10">
    <property type="entry name" value="Medium-chain alcohol dehydrogenases, catalytic domain"/>
    <property type="match status" value="1"/>
</dbReference>
<evidence type="ECO:0000313" key="3">
    <source>
        <dbReference type="EMBL" id="TDU32771.1"/>
    </source>
</evidence>
<dbReference type="CDD" id="cd05288">
    <property type="entry name" value="PGDH"/>
    <property type="match status" value="1"/>
</dbReference>
<dbReference type="Gene3D" id="3.40.50.720">
    <property type="entry name" value="NAD(P)-binding Rossmann-like Domain"/>
    <property type="match status" value="1"/>
</dbReference>
<dbReference type="GO" id="GO:0016628">
    <property type="term" value="F:oxidoreductase activity, acting on the CH-CH group of donors, NAD or NADP as acceptor"/>
    <property type="evidence" value="ECO:0007669"/>
    <property type="project" value="InterPro"/>
</dbReference>
<accession>A0A4S3KBR6</accession>
<dbReference type="AlphaFoldDB" id="A0A4S3KBR6"/>
<gene>
    <name evidence="3" type="ORF">DFR24_2175</name>
</gene>
<proteinExistence type="predicted"/>
<dbReference type="InterPro" id="IPR036291">
    <property type="entry name" value="NAD(P)-bd_dom_sf"/>
</dbReference>
<keyword evidence="1" id="KW-0560">Oxidoreductase</keyword>
<dbReference type="EMBL" id="SOBT01000008">
    <property type="protein sequence ID" value="TDU32771.1"/>
    <property type="molecule type" value="Genomic_DNA"/>
</dbReference>
<dbReference type="PANTHER" id="PTHR43205">
    <property type="entry name" value="PROSTAGLANDIN REDUCTASE"/>
    <property type="match status" value="1"/>
</dbReference>
<evidence type="ECO:0000313" key="4">
    <source>
        <dbReference type="Proteomes" id="UP000295341"/>
    </source>
</evidence>
<protein>
    <recommendedName>
        <fullName evidence="2">Enoyl reductase (ER) domain-containing protein</fullName>
    </recommendedName>
</protein>
<dbReference type="SMART" id="SM00829">
    <property type="entry name" value="PKS_ER"/>
    <property type="match status" value="1"/>
</dbReference>
<dbReference type="FunFam" id="3.40.50.720:FF:000121">
    <property type="entry name" value="Prostaglandin reductase 2"/>
    <property type="match status" value="1"/>
</dbReference>
<dbReference type="Pfam" id="PF00107">
    <property type="entry name" value="ADH_zinc_N"/>
    <property type="match status" value="1"/>
</dbReference>
<keyword evidence="4" id="KW-1185">Reference proteome</keyword>